<dbReference type="SUPFAM" id="SSF54928">
    <property type="entry name" value="RNA-binding domain, RBD"/>
    <property type="match status" value="1"/>
</dbReference>
<dbReference type="PANTHER" id="PTHR48033">
    <property type="entry name" value="RNA-BINDING (RRM/RBD/RNP MOTIFS) FAMILY PROTEIN"/>
    <property type="match status" value="1"/>
</dbReference>
<keyword evidence="3" id="KW-0694">RNA-binding</keyword>
<evidence type="ECO:0000256" key="3">
    <source>
        <dbReference type="PROSITE-ProRule" id="PRU00176"/>
    </source>
</evidence>
<feature type="compositionally biased region" description="Pro residues" evidence="4">
    <location>
        <begin position="286"/>
        <end position="316"/>
    </location>
</feature>
<dbReference type="InterPro" id="IPR035979">
    <property type="entry name" value="RBD_domain_sf"/>
</dbReference>
<dbReference type="AlphaFoldDB" id="A0A0X3P2X5"/>
<keyword evidence="2" id="KW-0539">Nucleus</keyword>
<proteinExistence type="predicted"/>
<accession>A0A0X3P2X5</accession>
<feature type="compositionally biased region" description="Pro residues" evidence="4">
    <location>
        <begin position="324"/>
        <end position="347"/>
    </location>
</feature>
<dbReference type="Pfam" id="PF00076">
    <property type="entry name" value="RRM_1"/>
    <property type="match status" value="1"/>
</dbReference>
<sequence length="451" mass="50843">CTSCSHCDRQMCDLCFKEHVDEFHAMFRMKLQRLRNETSQLKQVRTILLTRRTGVKSQRKELLKSIKSASSDLLSSCRSAFSRAEESLNRVEAQTKAKSTNLLTSQQLVELAVHLLGALDNTGQHEDTQKLCEMKKVAKSAIETLTGLESSEFRNDCHQLENFTLTASLKTIGAQLLNLHLLVDPRSAAVTNGVELCLQGNSRSQTSSAPDTISCLEVSERIKQNFDRQPLLSKHQPELSKQKASSLTKPAQKQKQPQQKPALIPSQQQPQAQKPQQQQPQRQKQPTPPPEAPQPPPQQPQQPRPPQPKQQQPPPQQKQVQQPEPQPQQPPPQQQSLPPPPPPPEQPPQQKQRQQQEQQEKGLQDRQAVGRTQKPIELFVDGVKAAITREDLKTHFAHFGEVLDVYMCMSSKTKKPSGSGYITLRPTGDLDHILDTQHILRGVRINVYECY</sequence>
<keyword evidence="6" id="KW-0687">Ribonucleoprotein</keyword>
<dbReference type="PROSITE" id="PS50102">
    <property type="entry name" value="RRM"/>
    <property type="match status" value="1"/>
</dbReference>
<dbReference type="SMART" id="SM00360">
    <property type="entry name" value="RRM"/>
    <property type="match status" value="1"/>
</dbReference>
<dbReference type="EMBL" id="GEEE01021729">
    <property type="protein sequence ID" value="JAP41496.1"/>
    <property type="molecule type" value="Transcribed_RNA"/>
</dbReference>
<dbReference type="GO" id="GO:0005654">
    <property type="term" value="C:nucleoplasm"/>
    <property type="evidence" value="ECO:0007669"/>
    <property type="project" value="TreeGrafter"/>
</dbReference>
<feature type="region of interest" description="Disordered" evidence="4">
    <location>
        <begin position="228"/>
        <end position="372"/>
    </location>
</feature>
<reference evidence="6" key="1">
    <citation type="submission" date="2016-01" db="EMBL/GenBank/DDBJ databases">
        <title>Reference transcriptome for the parasite Schistocephalus solidus: insights into the molecular evolution of parasitism.</title>
        <authorList>
            <person name="Hebert F.O."/>
            <person name="Grambauer S."/>
            <person name="Barber I."/>
            <person name="Landry C.R."/>
            <person name="Aubin-Horth N."/>
        </authorList>
    </citation>
    <scope>NUCLEOTIDE SEQUENCE</scope>
</reference>
<evidence type="ECO:0000256" key="4">
    <source>
        <dbReference type="SAM" id="MobiDB-lite"/>
    </source>
</evidence>
<dbReference type="Gene3D" id="3.30.70.330">
    <property type="match status" value="1"/>
</dbReference>
<organism evidence="6">
    <name type="scientific">Schistocephalus solidus</name>
    <name type="common">Tapeworm</name>
    <dbReference type="NCBI Taxonomy" id="70667"/>
    <lineage>
        <taxon>Eukaryota</taxon>
        <taxon>Metazoa</taxon>
        <taxon>Spiralia</taxon>
        <taxon>Lophotrochozoa</taxon>
        <taxon>Platyhelminthes</taxon>
        <taxon>Cestoda</taxon>
        <taxon>Eucestoda</taxon>
        <taxon>Diphyllobothriidea</taxon>
        <taxon>Diphyllobothriidae</taxon>
        <taxon>Schistocephalus</taxon>
    </lineage>
</organism>
<evidence type="ECO:0000256" key="1">
    <source>
        <dbReference type="ARBA" id="ARBA00004123"/>
    </source>
</evidence>
<evidence type="ECO:0000259" key="5">
    <source>
        <dbReference type="PROSITE" id="PS50102"/>
    </source>
</evidence>
<dbReference type="InterPro" id="IPR012677">
    <property type="entry name" value="Nucleotide-bd_a/b_plait_sf"/>
</dbReference>
<feature type="compositionally biased region" description="Low complexity" evidence="4">
    <location>
        <begin position="348"/>
        <end position="357"/>
    </location>
</feature>
<dbReference type="InterPro" id="IPR000504">
    <property type="entry name" value="RRM_dom"/>
</dbReference>
<dbReference type="GO" id="GO:0010468">
    <property type="term" value="P:regulation of gene expression"/>
    <property type="evidence" value="ECO:0007669"/>
    <property type="project" value="TreeGrafter"/>
</dbReference>
<gene>
    <name evidence="6" type="primary">HNRPD</name>
    <name evidence="6" type="ORF">TR165168</name>
</gene>
<feature type="compositionally biased region" description="Low complexity" evidence="4">
    <location>
        <begin position="249"/>
        <end position="285"/>
    </location>
</feature>
<dbReference type="GO" id="GO:1990904">
    <property type="term" value="C:ribonucleoprotein complex"/>
    <property type="evidence" value="ECO:0007669"/>
    <property type="project" value="UniProtKB-KW"/>
</dbReference>
<dbReference type="PRINTS" id="PR01217">
    <property type="entry name" value="PRICHEXTENSN"/>
</dbReference>
<dbReference type="GO" id="GO:0000785">
    <property type="term" value="C:chromatin"/>
    <property type="evidence" value="ECO:0007669"/>
    <property type="project" value="TreeGrafter"/>
</dbReference>
<dbReference type="PANTHER" id="PTHR48033:SF10">
    <property type="entry name" value="RNA-BINDING PROTEIN SQUID"/>
    <property type="match status" value="1"/>
</dbReference>
<feature type="domain" description="RRM" evidence="5">
    <location>
        <begin position="376"/>
        <end position="451"/>
    </location>
</feature>
<protein>
    <submittedName>
        <fullName evidence="6">Heterogeneous nuclear ribonucleoprotein D0</fullName>
    </submittedName>
</protein>
<evidence type="ECO:0000256" key="2">
    <source>
        <dbReference type="ARBA" id="ARBA00023242"/>
    </source>
</evidence>
<name>A0A0X3P2X5_SCHSO</name>
<evidence type="ECO:0000313" key="6">
    <source>
        <dbReference type="EMBL" id="JAP41496.1"/>
    </source>
</evidence>
<dbReference type="GO" id="GO:0003723">
    <property type="term" value="F:RNA binding"/>
    <property type="evidence" value="ECO:0007669"/>
    <property type="project" value="UniProtKB-UniRule"/>
</dbReference>
<feature type="non-terminal residue" evidence="6">
    <location>
        <position position="1"/>
    </location>
</feature>
<comment type="subcellular location">
    <subcellularLocation>
        <location evidence="1">Nucleus</location>
    </subcellularLocation>
</comment>